<dbReference type="Proteomes" id="UP000050741">
    <property type="component" value="Unassembled WGS sequence"/>
</dbReference>
<keyword evidence="1" id="KW-0732">Signal</keyword>
<dbReference type="AlphaFoldDB" id="A0A183BIF7"/>
<keyword evidence="2" id="KW-1185">Reference proteome</keyword>
<organism evidence="2 3">
    <name type="scientific">Globodera pallida</name>
    <name type="common">Potato cyst nematode worm</name>
    <name type="synonym">Heterodera pallida</name>
    <dbReference type="NCBI Taxonomy" id="36090"/>
    <lineage>
        <taxon>Eukaryota</taxon>
        <taxon>Metazoa</taxon>
        <taxon>Ecdysozoa</taxon>
        <taxon>Nematoda</taxon>
        <taxon>Chromadorea</taxon>
        <taxon>Rhabditida</taxon>
        <taxon>Tylenchina</taxon>
        <taxon>Tylenchomorpha</taxon>
        <taxon>Tylenchoidea</taxon>
        <taxon>Heteroderidae</taxon>
        <taxon>Heteroderinae</taxon>
        <taxon>Globodera</taxon>
    </lineage>
</organism>
<dbReference type="WBParaSite" id="GPLIN_000038600">
    <property type="protein sequence ID" value="GPLIN_000038600"/>
    <property type="gene ID" value="GPLIN_000038600"/>
</dbReference>
<accession>A0A183BIF7</accession>
<name>A0A183BIF7_GLOPA</name>
<feature type="signal peptide" evidence="1">
    <location>
        <begin position="1"/>
        <end position="20"/>
    </location>
</feature>
<evidence type="ECO:0000313" key="3">
    <source>
        <dbReference type="WBParaSite" id="GPLIN_000038600"/>
    </source>
</evidence>
<reference evidence="2" key="1">
    <citation type="submission" date="2014-05" db="EMBL/GenBank/DDBJ databases">
        <title>The genome and life-stage specific transcriptomes of Globodera pallida elucidate key aspects of plant parasitism by a cyst nematode.</title>
        <authorList>
            <person name="Cotton J.A."/>
            <person name="Lilley C.J."/>
            <person name="Jones L.M."/>
            <person name="Kikuchi T."/>
            <person name="Reid A.J."/>
            <person name="Thorpe P."/>
            <person name="Tsai I.J."/>
            <person name="Beasley H."/>
            <person name="Blok V."/>
            <person name="Cock P.J.A."/>
            <person name="Van den Akker S.E."/>
            <person name="Holroyd N."/>
            <person name="Hunt M."/>
            <person name="Mantelin S."/>
            <person name="Naghra H."/>
            <person name="Pain A."/>
            <person name="Palomares-Rius J.E."/>
            <person name="Zarowiecki M."/>
            <person name="Berriman M."/>
            <person name="Jones J.T."/>
            <person name="Urwin P.E."/>
        </authorList>
    </citation>
    <scope>NUCLEOTIDE SEQUENCE [LARGE SCALE GENOMIC DNA]</scope>
    <source>
        <strain evidence="2">Lindley</strain>
    </source>
</reference>
<evidence type="ECO:0000313" key="2">
    <source>
        <dbReference type="Proteomes" id="UP000050741"/>
    </source>
</evidence>
<evidence type="ECO:0000256" key="1">
    <source>
        <dbReference type="SAM" id="SignalP"/>
    </source>
</evidence>
<protein>
    <submittedName>
        <fullName evidence="3">Secreted protein</fullName>
    </submittedName>
</protein>
<feature type="chain" id="PRO_5008146233" evidence="1">
    <location>
        <begin position="21"/>
        <end position="298"/>
    </location>
</feature>
<reference evidence="3" key="2">
    <citation type="submission" date="2016-06" db="UniProtKB">
        <authorList>
            <consortium name="WormBaseParasite"/>
        </authorList>
    </citation>
    <scope>IDENTIFICATION</scope>
</reference>
<proteinExistence type="predicted"/>
<sequence>MLIVLKLFVLLVTSIPAVESAKNYGPLYLSTASSHNAHLETEFVALDQCTRWGVEQVRHNSFALKFQLTGKCENGLLICYPGALDPSGANSAYGMSPEIQFQVQNQPELTYNLGTTRQFSIEFGNPDNLMTTISDENGRQIMLVEDDNIRDAYLARKIKKNVALSNYVGLWMLGLDFLPMHNRETLQLHVYRDCSCEMHAWFVHPSDEVPSLCVGHPAVSVDCPATIGNSTPERFGLPAPVNRDKSIRMRQRLNKKPSEVVLSFSNKQQQKLLQLQMKNPPYGIINIISNEAGKMSVF</sequence>